<evidence type="ECO:0000313" key="2">
    <source>
        <dbReference type="EMBL" id="QDU06534.1"/>
    </source>
</evidence>
<name>A0A517WMR3_9PLAN</name>
<dbReference type="EMBL" id="CP036347">
    <property type="protein sequence ID" value="QDU06534.1"/>
    <property type="molecule type" value="Genomic_DNA"/>
</dbReference>
<evidence type="ECO:0000313" key="3">
    <source>
        <dbReference type="Proteomes" id="UP000320722"/>
    </source>
</evidence>
<reference evidence="2 3" key="1">
    <citation type="submission" date="2019-02" db="EMBL/GenBank/DDBJ databases">
        <title>Deep-cultivation of Planctomycetes and their phenomic and genomic characterization uncovers novel biology.</title>
        <authorList>
            <person name="Wiegand S."/>
            <person name="Jogler M."/>
            <person name="Boedeker C."/>
            <person name="Pinto D."/>
            <person name="Vollmers J."/>
            <person name="Rivas-Marin E."/>
            <person name="Kohn T."/>
            <person name="Peeters S.H."/>
            <person name="Heuer A."/>
            <person name="Rast P."/>
            <person name="Oberbeckmann S."/>
            <person name="Bunk B."/>
            <person name="Jeske O."/>
            <person name="Meyerdierks A."/>
            <person name="Storesund J.E."/>
            <person name="Kallscheuer N."/>
            <person name="Luecker S."/>
            <person name="Lage O.M."/>
            <person name="Pohl T."/>
            <person name="Merkel B.J."/>
            <person name="Hornburger P."/>
            <person name="Mueller R.-W."/>
            <person name="Bruemmer F."/>
            <person name="Labrenz M."/>
            <person name="Spormann A.M."/>
            <person name="Op den Camp H."/>
            <person name="Overmann J."/>
            <person name="Amann R."/>
            <person name="Jetten M.S.M."/>
            <person name="Mascher T."/>
            <person name="Medema M.H."/>
            <person name="Devos D.P."/>
            <person name="Kaster A.-K."/>
            <person name="Ovreas L."/>
            <person name="Rohde M."/>
            <person name="Galperin M.Y."/>
            <person name="Jogler C."/>
        </authorList>
    </citation>
    <scope>NUCLEOTIDE SEQUENCE [LARGE SCALE GENOMIC DNA]</scope>
    <source>
        <strain evidence="2 3">V6</strain>
    </source>
</reference>
<evidence type="ECO:0000256" key="1">
    <source>
        <dbReference type="SAM" id="SignalP"/>
    </source>
</evidence>
<dbReference type="Gene3D" id="3.40.50.1820">
    <property type="entry name" value="alpha/beta hydrolase"/>
    <property type="match status" value="2"/>
</dbReference>
<sequence length="789" mass="88175" precursor="true">MRFPSLLLALLLLVPFPSFVAAQTLNLPDPLPGTAPLKLSVPLDEHMVAGIDAYALRALAESPQLRPPKWNYDFASHAAFIESIKDNRARFKTIIGAVDPRVSGPGFELLSTTEKSSVLAVDGDSKFKIHAVRWQVLDGMTATGLLLQPTGDIQARVVALPDADWTPEMFVGLKPGVPKSAQIPLALAARGIQVVIPTLISRAAQHSGHAEVFFTNQPHREFIYRMAFEMGRHVIGYEVQKVMAAVDQFERLDKQEGRILPVGVVGVGEGGLLALFSGAADYRIQATWVAGYFQQREDVWQEPIYRNVWSQLTEFGDAEIAAMIAPRSCVIEACAVPVVKGPPAPQKGQRASAAPGVIEIAKPVSVKAEFERALPVFEQLGLQRNLSLVFSDGGTGPAGSGKALADFLFGLRIRQNRKMIPPVVLQPTADGIQVDPAARQEQQFNEMNAFTQELLNRSARYRDAEWQPGKYTSVALWEKDADRLRNKVYDELIGRLPASEQAVPLNVKTRKVLDEDQYVGYEVMLDVQPDIVAGGILLIPRDLKPGERRPVVVCQHGLEGTPMDTIQAEDRAFAAYKNFSAQLVKRGLIVYAPQNPYKGRDRFRTLQRKSNPMQRSLYSYIIPQHERTLEWLSGLPFVDEQRIGFYGLSYGGKTAVRVPPFVKQYVFSICSGDFNEWVRKNADSAHRYSYVFHGEYEIFEWNMGHVANYAELSYLMAPRPFMVERGHNDGVAPDEWVAAEYAKVRRFYTQMGIGDRTEIEYFNGPHTINGQGTFDFIFRHLDWKPTLSK</sequence>
<dbReference type="SUPFAM" id="SSF53474">
    <property type="entry name" value="alpha/beta-Hydrolases"/>
    <property type="match status" value="2"/>
</dbReference>
<dbReference type="AlphaFoldDB" id="A0A517WMR3"/>
<dbReference type="GO" id="GO:0016787">
    <property type="term" value="F:hydrolase activity"/>
    <property type="evidence" value="ECO:0007669"/>
    <property type="project" value="UniProtKB-KW"/>
</dbReference>
<organism evidence="2 3">
    <name type="scientific">Gimesia chilikensis</name>
    <dbReference type="NCBI Taxonomy" id="2605989"/>
    <lineage>
        <taxon>Bacteria</taxon>
        <taxon>Pseudomonadati</taxon>
        <taxon>Planctomycetota</taxon>
        <taxon>Planctomycetia</taxon>
        <taxon>Planctomycetales</taxon>
        <taxon>Planctomycetaceae</taxon>
        <taxon>Gimesia</taxon>
    </lineage>
</organism>
<protein>
    <submittedName>
        <fullName evidence="2">Alpha/beta hydrolase family protein</fullName>
    </submittedName>
</protein>
<proteinExistence type="predicted"/>
<keyword evidence="2" id="KW-0378">Hydrolase</keyword>
<accession>A0A517WMR3</accession>
<feature type="chain" id="PRO_5021793798" evidence="1">
    <location>
        <begin position="21"/>
        <end position="789"/>
    </location>
</feature>
<dbReference type="InterPro" id="IPR029058">
    <property type="entry name" value="AB_hydrolase_fold"/>
</dbReference>
<keyword evidence="1" id="KW-0732">Signal</keyword>
<feature type="signal peptide" evidence="1">
    <location>
        <begin position="1"/>
        <end position="20"/>
    </location>
</feature>
<dbReference type="RefSeq" id="WP_145045683.1">
    <property type="nucleotide sequence ID" value="NZ_CP036347.1"/>
</dbReference>
<dbReference type="Proteomes" id="UP000320722">
    <property type="component" value="Chromosome"/>
</dbReference>
<gene>
    <name evidence="2" type="ORF">V6x_62880</name>
</gene>